<dbReference type="InterPro" id="IPR020846">
    <property type="entry name" value="MFS_dom"/>
</dbReference>
<organism evidence="10 11">
    <name type="scientific">Nostocoides japonicum T1-X7</name>
    <dbReference type="NCBI Taxonomy" id="1194083"/>
    <lineage>
        <taxon>Bacteria</taxon>
        <taxon>Bacillati</taxon>
        <taxon>Actinomycetota</taxon>
        <taxon>Actinomycetes</taxon>
        <taxon>Micrococcales</taxon>
        <taxon>Intrasporangiaceae</taxon>
        <taxon>Nostocoides</taxon>
    </lineage>
</organism>
<dbReference type="Gene3D" id="1.20.1720.10">
    <property type="entry name" value="Multidrug resistance protein D"/>
    <property type="match status" value="1"/>
</dbReference>
<keyword evidence="6 8" id="KW-1133">Transmembrane helix</keyword>
<dbReference type="NCBIfam" id="TIGR00711">
    <property type="entry name" value="efflux_EmrB"/>
    <property type="match status" value="1"/>
</dbReference>
<dbReference type="Proteomes" id="UP000035721">
    <property type="component" value="Unassembled WGS sequence"/>
</dbReference>
<keyword evidence="3" id="KW-0813">Transport</keyword>
<keyword evidence="4" id="KW-1003">Cell membrane</keyword>
<keyword evidence="7 8" id="KW-0472">Membrane</keyword>
<dbReference type="EMBL" id="CAJB01000383">
    <property type="protein sequence ID" value="CCH79653.1"/>
    <property type="molecule type" value="Genomic_DNA"/>
</dbReference>
<dbReference type="SUPFAM" id="SSF103473">
    <property type="entry name" value="MFS general substrate transporter"/>
    <property type="match status" value="1"/>
</dbReference>
<evidence type="ECO:0000256" key="3">
    <source>
        <dbReference type="ARBA" id="ARBA00022448"/>
    </source>
</evidence>
<dbReference type="InterPro" id="IPR011701">
    <property type="entry name" value="MFS"/>
</dbReference>
<evidence type="ECO:0000256" key="6">
    <source>
        <dbReference type="ARBA" id="ARBA00022989"/>
    </source>
</evidence>
<gene>
    <name evidence="10" type="ORF">BN12_510013</name>
</gene>
<evidence type="ECO:0000313" key="11">
    <source>
        <dbReference type="Proteomes" id="UP000035721"/>
    </source>
</evidence>
<evidence type="ECO:0000256" key="7">
    <source>
        <dbReference type="ARBA" id="ARBA00023136"/>
    </source>
</evidence>
<comment type="subcellular location">
    <subcellularLocation>
        <location evidence="1">Cell membrane</location>
        <topology evidence="1">Multi-pass membrane protein</topology>
    </subcellularLocation>
</comment>
<proteinExistence type="inferred from homology"/>
<feature type="transmembrane region" description="Helical" evidence="8">
    <location>
        <begin position="229"/>
        <end position="246"/>
    </location>
</feature>
<evidence type="ECO:0000313" key="10">
    <source>
        <dbReference type="EMBL" id="CCH79653.1"/>
    </source>
</evidence>
<dbReference type="PANTHER" id="PTHR42718:SF9">
    <property type="entry name" value="MAJOR FACILITATOR SUPERFAMILY MULTIDRUG TRANSPORTER MFSC"/>
    <property type="match status" value="1"/>
</dbReference>
<feature type="transmembrane region" description="Helical" evidence="8">
    <location>
        <begin position="267"/>
        <end position="291"/>
    </location>
</feature>
<comment type="caution">
    <text evidence="10">The sequence shown here is derived from an EMBL/GenBank/DDBJ whole genome shotgun (WGS) entry which is preliminary data.</text>
</comment>
<comment type="similarity">
    <text evidence="2">Belongs to the major facilitator superfamily. EmrB family.</text>
</comment>
<dbReference type="PROSITE" id="PS50850">
    <property type="entry name" value="MFS"/>
    <property type="match status" value="1"/>
</dbReference>
<dbReference type="GO" id="GO:0005886">
    <property type="term" value="C:plasma membrane"/>
    <property type="evidence" value="ECO:0007669"/>
    <property type="project" value="UniProtKB-SubCell"/>
</dbReference>
<sequence>MTTSAATRLGAVPQYALLAGPLMSMLDSSIVNVAIAPIAKEMGASLQDVQWVTSGYLLALGTGLASTSFLARRFGTLGVYTTGMLAFTIASALCALAPTIDLLVAARILQGLTGATLVPLAMSMLMGSSGASQNISPLAGMLLFLGPALGPSLGGLLIGTFGWRSIFLVNLPVGLLAVLAARAIPTGIAPGPRPGARLDTFGLALLALGLFGLLLGLDRGESGTWSQSVSWLPLGVGALLLIGYVAHARHVAQPALDLRIFRDRGAALSFGLCAAASVAAWSILFLLPVFLQQVQGYTALMAGIALLPQGILTGLGTVVGQQIADRIGVRRTVLIGFAVLLAASLGLLAVDSGTSLWLTSMVLAARSAAIGLVITPLLTVVNLHLRPDEQADANTVFNVVQRIAASLGIGLLAGLFTAESTSAGPVTALHDVAVTVAALAGVATVCSAFLPRTPRSDGVPVRPTS</sequence>
<feature type="transmembrane region" description="Helical" evidence="8">
    <location>
        <begin position="356"/>
        <end position="383"/>
    </location>
</feature>
<accession>A0A077M079</accession>
<feature type="transmembrane region" description="Helical" evidence="8">
    <location>
        <begin position="332"/>
        <end position="350"/>
    </location>
</feature>
<dbReference type="GO" id="GO:0022857">
    <property type="term" value="F:transmembrane transporter activity"/>
    <property type="evidence" value="ECO:0007669"/>
    <property type="project" value="InterPro"/>
</dbReference>
<evidence type="ECO:0000259" key="9">
    <source>
        <dbReference type="PROSITE" id="PS50850"/>
    </source>
</evidence>
<feature type="transmembrane region" description="Helical" evidence="8">
    <location>
        <begin position="395"/>
        <end position="416"/>
    </location>
</feature>
<evidence type="ECO:0000256" key="4">
    <source>
        <dbReference type="ARBA" id="ARBA00022475"/>
    </source>
</evidence>
<keyword evidence="5 8" id="KW-0812">Transmembrane</keyword>
<keyword evidence="11" id="KW-1185">Reference proteome</keyword>
<feature type="transmembrane region" description="Helical" evidence="8">
    <location>
        <begin position="104"/>
        <end position="126"/>
    </location>
</feature>
<dbReference type="PANTHER" id="PTHR42718">
    <property type="entry name" value="MAJOR FACILITATOR SUPERFAMILY MULTIDRUG TRANSPORTER MFSC"/>
    <property type="match status" value="1"/>
</dbReference>
<feature type="transmembrane region" description="Helical" evidence="8">
    <location>
        <begin position="77"/>
        <end position="98"/>
    </location>
</feature>
<name>A0A077M079_9MICO</name>
<feature type="transmembrane region" description="Helical" evidence="8">
    <location>
        <begin position="196"/>
        <end position="217"/>
    </location>
</feature>
<evidence type="ECO:0000256" key="5">
    <source>
        <dbReference type="ARBA" id="ARBA00022692"/>
    </source>
</evidence>
<dbReference type="STRING" id="1194083.BN12_510013"/>
<dbReference type="InterPro" id="IPR004638">
    <property type="entry name" value="EmrB-like"/>
</dbReference>
<feature type="transmembrane region" description="Helical" evidence="8">
    <location>
        <begin position="138"/>
        <end position="159"/>
    </location>
</feature>
<dbReference type="InterPro" id="IPR036259">
    <property type="entry name" value="MFS_trans_sf"/>
</dbReference>
<dbReference type="Gene3D" id="1.20.1250.20">
    <property type="entry name" value="MFS general substrate transporter like domains"/>
    <property type="match status" value="1"/>
</dbReference>
<reference evidence="10 11" key="1">
    <citation type="journal article" date="2013" name="ISME J.">
        <title>A metabolic model for members of the genus Tetrasphaera involved in enhanced biological phosphorus removal.</title>
        <authorList>
            <person name="Kristiansen R."/>
            <person name="Nguyen H.T.T."/>
            <person name="Saunders A.M."/>
            <person name="Nielsen J.L."/>
            <person name="Wimmer R."/>
            <person name="Le V.Q."/>
            <person name="McIlroy S.J."/>
            <person name="Petrovski S."/>
            <person name="Seviour R.J."/>
            <person name="Calteau A."/>
            <person name="Nielsen K.L."/>
            <person name="Nielsen P.H."/>
        </authorList>
    </citation>
    <scope>NUCLEOTIDE SEQUENCE [LARGE SCALE GENOMIC DNA]</scope>
    <source>
        <strain evidence="10 11">T1-X7</strain>
    </source>
</reference>
<dbReference type="Pfam" id="PF07690">
    <property type="entry name" value="MFS_1"/>
    <property type="match status" value="1"/>
</dbReference>
<feature type="transmembrane region" description="Helical" evidence="8">
    <location>
        <begin position="51"/>
        <end position="70"/>
    </location>
</feature>
<feature type="transmembrane region" description="Helical" evidence="8">
    <location>
        <begin position="15"/>
        <end position="39"/>
    </location>
</feature>
<feature type="transmembrane region" description="Helical" evidence="8">
    <location>
        <begin position="297"/>
        <end position="320"/>
    </location>
</feature>
<feature type="domain" description="Major facilitator superfamily (MFS) profile" evidence="9">
    <location>
        <begin position="13"/>
        <end position="455"/>
    </location>
</feature>
<protein>
    <submittedName>
        <fullName evidence="10">Major facilitator superfamily MFS_1</fullName>
    </submittedName>
</protein>
<evidence type="ECO:0000256" key="2">
    <source>
        <dbReference type="ARBA" id="ARBA00008537"/>
    </source>
</evidence>
<feature type="transmembrane region" description="Helical" evidence="8">
    <location>
        <begin position="165"/>
        <end position="184"/>
    </location>
</feature>
<evidence type="ECO:0000256" key="1">
    <source>
        <dbReference type="ARBA" id="ARBA00004651"/>
    </source>
</evidence>
<feature type="transmembrane region" description="Helical" evidence="8">
    <location>
        <begin position="428"/>
        <end position="450"/>
    </location>
</feature>
<evidence type="ECO:0000256" key="8">
    <source>
        <dbReference type="SAM" id="Phobius"/>
    </source>
</evidence>
<dbReference type="AlphaFoldDB" id="A0A077M079"/>